<feature type="non-terminal residue" evidence="1">
    <location>
        <position position="136"/>
    </location>
</feature>
<gene>
    <name evidence="1" type="ORF">EDD18DRAFT_1050745</name>
</gene>
<sequence length="136" mass="15491">PTWVRPENELLQQAYSSVKIATSNEEAYNYLIHKAKYLAAFGWTISVKPFADRKPLPRCQNCQSFGHMRNKCQNETWCRLCGEKHSEKRHKEHCEGCKIEAEAANCYPEELPGECDHKVCCANCMGKDGRDAAHTA</sequence>
<organism evidence="1 2">
    <name type="scientific">Armillaria luteobubalina</name>
    <dbReference type="NCBI Taxonomy" id="153913"/>
    <lineage>
        <taxon>Eukaryota</taxon>
        <taxon>Fungi</taxon>
        <taxon>Dikarya</taxon>
        <taxon>Basidiomycota</taxon>
        <taxon>Agaricomycotina</taxon>
        <taxon>Agaricomycetes</taxon>
        <taxon>Agaricomycetidae</taxon>
        <taxon>Agaricales</taxon>
        <taxon>Marasmiineae</taxon>
        <taxon>Physalacriaceae</taxon>
        <taxon>Armillaria</taxon>
    </lineage>
</organism>
<reference evidence="1" key="1">
    <citation type="submission" date="2023-06" db="EMBL/GenBank/DDBJ databases">
        <authorList>
            <consortium name="Lawrence Berkeley National Laboratory"/>
            <person name="Ahrendt S."/>
            <person name="Sahu N."/>
            <person name="Indic B."/>
            <person name="Wong-Bajracharya J."/>
            <person name="Merenyi Z."/>
            <person name="Ke H.-M."/>
            <person name="Monk M."/>
            <person name="Kocsube S."/>
            <person name="Drula E."/>
            <person name="Lipzen A."/>
            <person name="Balint B."/>
            <person name="Henrissat B."/>
            <person name="Andreopoulos B."/>
            <person name="Martin F.M."/>
            <person name="Harder C.B."/>
            <person name="Rigling D."/>
            <person name="Ford K.L."/>
            <person name="Foster G.D."/>
            <person name="Pangilinan J."/>
            <person name="Papanicolaou A."/>
            <person name="Barry K."/>
            <person name="LaButti K."/>
            <person name="Viragh M."/>
            <person name="Koriabine M."/>
            <person name="Yan M."/>
            <person name="Riley R."/>
            <person name="Champramary S."/>
            <person name="Plett K.L."/>
            <person name="Tsai I.J."/>
            <person name="Slot J."/>
            <person name="Sipos G."/>
            <person name="Plett J."/>
            <person name="Nagy L.G."/>
            <person name="Grigoriev I.V."/>
        </authorList>
    </citation>
    <scope>NUCLEOTIDE SEQUENCE</scope>
    <source>
        <strain evidence="1">HWK02</strain>
    </source>
</reference>
<evidence type="ECO:0000313" key="1">
    <source>
        <dbReference type="EMBL" id="KAK0497123.1"/>
    </source>
</evidence>
<proteinExistence type="predicted"/>
<evidence type="ECO:0008006" key="3">
    <source>
        <dbReference type="Google" id="ProtNLM"/>
    </source>
</evidence>
<dbReference type="AlphaFoldDB" id="A0AA39Q8Y2"/>
<dbReference type="EMBL" id="JAUEPU010000013">
    <property type="protein sequence ID" value="KAK0497123.1"/>
    <property type="molecule type" value="Genomic_DNA"/>
</dbReference>
<accession>A0AA39Q8Y2</accession>
<evidence type="ECO:0000313" key="2">
    <source>
        <dbReference type="Proteomes" id="UP001175228"/>
    </source>
</evidence>
<keyword evidence="2" id="KW-1185">Reference proteome</keyword>
<name>A0AA39Q8Y2_9AGAR</name>
<feature type="non-terminal residue" evidence="1">
    <location>
        <position position="1"/>
    </location>
</feature>
<dbReference type="Proteomes" id="UP001175228">
    <property type="component" value="Unassembled WGS sequence"/>
</dbReference>
<comment type="caution">
    <text evidence="1">The sequence shown here is derived from an EMBL/GenBank/DDBJ whole genome shotgun (WGS) entry which is preliminary data.</text>
</comment>
<protein>
    <recommendedName>
        <fullName evidence="3">CCHC-type domain-containing protein</fullName>
    </recommendedName>
</protein>